<keyword evidence="6" id="KW-0408">Iron</keyword>
<comment type="caution">
    <text evidence="16">The sequence shown here is derived from an EMBL/GenBank/DDBJ whole genome shotgun (WGS) entry which is preliminary data.</text>
</comment>
<dbReference type="EMBL" id="CAKLPX010000001">
    <property type="protein sequence ID" value="CAH0991599.1"/>
    <property type="molecule type" value="Genomic_DNA"/>
</dbReference>
<evidence type="ECO:0000256" key="13">
    <source>
        <dbReference type="SAM" id="SignalP"/>
    </source>
</evidence>
<comment type="similarity">
    <text evidence="11 12">Belongs to the TonB-dependent receptor family.</text>
</comment>
<evidence type="ECO:0000256" key="2">
    <source>
        <dbReference type="ARBA" id="ARBA00022448"/>
    </source>
</evidence>
<sequence length="787" mass="84665">MNKIKNKKSFSKKIISDSVAIVIVALSANVSASPMLEEVVVTAQKRAQSLQDVPISVTAVSGDKMKDAGITDLQDLSQYTPNISINQGASTSNVFIRGIGSGTNAGFEQSVGIYVDGVYSGRGALARVPFMMDMERVEVLKGPQGILFGKNTIGGAINVTSAKPTESFEGYVDAIYAPEDNEQVYTAAISGPLSDNVSGRLTLRQESMDGWLDNESSGATAPNTDNTFVRGAVQWLATDTLQIDAKFEHGDFSVDEFPQYVYQSDQPTNADGNQPFPVISDGDNSVMDFGNANETVTDVFALTVEQAFDAGTLTSITAYSGYQTEGHEDADKSAVAALHRTSAEDFKQYSQELRFTSPGGETIDWLVGAYAQQSELNIQREIIDMDFALLGPLSVTPLIQTNDLNGRSDFDQQSTSYAFFGQSTWNISDSFAVTGGLRYNQETKTLDKVSTNPNIGASAGSIVVKARPIDNALIEDLRSHSFTDVERDESHVSWSLNAQWFATDDTMFYASSGTGFKGGGFDEAYSGAGEEIRRANVLTGEILPGDPLPGNDASILAYEEESVLSFEIGSKMTLADGAATLNVALFHNIYDDLQVSSLIGDAFRVSNAGKSISQGVELDGRWALTDNLTIGGAIAYLDAYYDEFENATCTVDQAAGNDPGCEAGSQDLSGETLVYSPDLSANANVNYDIPLANGMLIRTGVDVNYTDEFYSALDLDANTLHDSAVKWNARIALDGANDDWTVAVIGKNLTNEKTDVWKNDVPLSNSGSYFAVSERPRSVAVQGQYRF</sequence>
<dbReference type="RefSeq" id="WP_237444244.1">
    <property type="nucleotide sequence ID" value="NZ_CAKLPX010000001.1"/>
</dbReference>
<feature type="domain" description="TonB-dependent receptor plug" evidence="15">
    <location>
        <begin position="50"/>
        <end position="156"/>
    </location>
</feature>
<evidence type="ECO:0000313" key="17">
    <source>
        <dbReference type="Proteomes" id="UP000838100"/>
    </source>
</evidence>
<evidence type="ECO:0000259" key="15">
    <source>
        <dbReference type="Pfam" id="PF07715"/>
    </source>
</evidence>
<keyword evidence="2 11" id="KW-0813">Transport</keyword>
<dbReference type="PANTHER" id="PTHR32552:SF81">
    <property type="entry name" value="TONB-DEPENDENT OUTER MEMBRANE RECEPTOR"/>
    <property type="match status" value="1"/>
</dbReference>
<proteinExistence type="inferred from homology"/>
<dbReference type="InterPro" id="IPR036942">
    <property type="entry name" value="Beta-barrel_TonB_sf"/>
</dbReference>
<evidence type="ECO:0000256" key="7">
    <source>
        <dbReference type="ARBA" id="ARBA00023065"/>
    </source>
</evidence>
<evidence type="ECO:0000256" key="6">
    <source>
        <dbReference type="ARBA" id="ARBA00023004"/>
    </source>
</evidence>
<name>A0ABN8EK80_9GAMM</name>
<keyword evidence="17" id="KW-1185">Reference proteome</keyword>
<dbReference type="InterPro" id="IPR012910">
    <property type="entry name" value="Plug_dom"/>
</dbReference>
<reference evidence="16" key="1">
    <citation type="submission" date="2021-12" db="EMBL/GenBank/DDBJ databases">
        <authorList>
            <person name="Rodrigo-Torres L."/>
            <person name="Arahal R. D."/>
            <person name="Lucena T."/>
        </authorList>
    </citation>
    <scope>NUCLEOTIDE SEQUENCE</scope>
    <source>
        <strain evidence="16">CECT 8267</strain>
    </source>
</reference>
<evidence type="ECO:0000256" key="5">
    <source>
        <dbReference type="ARBA" id="ARBA00022692"/>
    </source>
</evidence>
<evidence type="ECO:0000259" key="14">
    <source>
        <dbReference type="Pfam" id="PF00593"/>
    </source>
</evidence>
<dbReference type="InterPro" id="IPR039426">
    <property type="entry name" value="TonB-dep_rcpt-like"/>
</dbReference>
<dbReference type="SUPFAM" id="SSF56935">
    <property type="entry name" value="Porins"/>
    <property type="match status" value="1"/>
</dbReference>
<feature type="signal peptide" evidence="13">
    <location>
        <begin position="1"/>
        <end position="32"/>
    </location>
</feature>
<feature type="chain" id="PRO_5045351249" evidence="13">
    <location>
        <begin position="33"/>
        <end position="787"/>
    </location>
</feature>
<keyword evidence="4" id="KW-0410">Iron transport</keyword>
<keyword evidence="5 11" id="KW-0812">Transmembrane</keyword>
<keyword evidence="9 11" id="KW-0472">Membrane</keyword>
<evidence type="ECO:0000256" key="8">
    <source>
        <dbReference type="ARBA" id="ARBA00023077"/>
    </source>
</evidence>
<evidence type="ECO:0000256" key="3">
    <source>
        <dbReference type="ARBA" id="ARBA00022452"/>
    </source>
</evidence>
<evidence type="ECO:0000256" key="9">
    <source>
        <dbReference type="ARBA" id="ARBA00023136"/>
    </source>
</evidence>
<dbReference type="InterPro" id="IPR000531">
    <property type="entry name" value="Beta-barrel_TonB"/>
</dbReference>
<keyword evidence="3 11" id="KW-1134">Transmembrane beta strand</keyword>
<feature type="domain" description="TonB-dependent receptor-like beta-barrel" evidence="14">
    <location>
        <begin position="261"/>
        <end position="749"/>
    </location>
</feature>
<evidence type="ECO:0000256" key="1">
    <source>
        <dbReference type="ARBA" id="ARBA00004571"/>
    </source>
</evidence>
<organism evidence="16 17">
    <name type="scientific">Sinobacterium norvegicum</name>
    <dbReference type="NCBI Taxonomy" id="1641715"/>
    <lineage>
        <taxon>Bacteria</taxon>
        <taxon>Pseudomonadati</taxon>
        <taxon>Pseudomonadota</taxon>
        <taxon>Gammaproteobacteria</taxon>
        <taxon>Cellvibrionales</taxon>
        <taxon>Spongiibacteraceae</taxon>
        <taxon>Sinobacterium</taxon>
    </lineage>
</organism>
<dbReference type="Pfam" id="PF00593">
    <property type="entry name" value="TonB_dep_Rec_b-barrel"/>
    <property type="match status" value="1"/>
</dbReference>
<evidence type="ECO:0000256" key="12">
    <source>
        <dbReference type="RuleBase" id="RU003357"/>
    </source>
</evidence>
<dbReference type="Proteomes" id="UP000838100">
    <property type="component" value="Unassembled WGS sequence"/>
</dbReference>
<keyword evidence="7" id="KW-0406">Ion transport</keyword>
<keyword evidence="10 11" id="KW-0998">Cell outer membrane</keyword>
<dbReference type="Gene3D" id="2.40.170.20">
    <property type="entry name" value="TonB-dependent receptor, beta-barrel domain"/>
    <property type="match status" value="1"/>
</dbReference>
<accession>A0ABN8EK80</accession>
<evidence type="ECO:0000256" key="4">
    <source>
        <dbReference type="ARBA" id="ARBA00022496"/>
    </source>
</evidence>
<evidence type="ECO:0000256" key="10">
    <source>
        <dbReference type="ARBA" id="ARBA00023237"/>
    </source>
</evidence>
<gene>
    <name evidence="16" type="primary">btuB_8</name>
    <name evidence="16" type="ORF">SIN8267_01708</name>
</gene>
<comment type="subcellular location">
    <subcellularLocation>
        <location evidence="1 11">Cell outer membrane</location>
        <topology evidence="1 11">Multi-pass membrane protein</topology>
    </subcellularLocation>
</comment>
<dbReference type="Pfam" id="PF07715">
    <property type="entry name" value="Plug"/>
    <property type="match status" value="1"/>
</dbReference>
<evidence type="ECO:0000256" key="11">
    <source>
        <dbReference type="PROSITE-ProRule" id="PRU01360"/>
    </source>
</evidence>
<dbReference type="PANTHER" id="PTHR32552">
    <property type="entry name" value="FERRICHROME IRON RECEPTOR-RELATED"/>
    <property type="match status" value="1"/>
</dbReference>
<evidence type="ECO:0000313" key="16">
    <source>
        <dbReference type="EMBL" id="CAH0991599.1"/>
    </source>
</evidence>
<protein>
    <submittedName>
        <fullName evidence="16">Vitamin B12 transporter BtuB</fullName>
    </submittedName>
</protein>
<keyword evidence="8 12" id="KW-0798">TonB box</keyword>
<keyword evidence="13" id="KW-0732">Signal</keyword>
<dbReference type="PROSITE" id="PS52016">
    <property type="entry name" value="TONB_DEPENDENT_REC_3"/>
    <property type="match status" value="1"/>
</dbReference>